<organism evidence="1 2">
    <name type="scientific">Paramuricea clavata</name>
    <name type="common">Red gorgonian</name>
    <name type="synonym">Violescent sea-whip</name>
    <dbReference type="NCBI Taxonomy" id="317549"/>
    <lineage>
        <taxon>Eukaryota</taxon>
        <taxon>Metazoa</taxon>
        <taxon>Cnidaria</taxon>
        <taxon>Anthozoa</taxon>
        <taxon>Octocorallia</taxon>
        <taxon>Malacalcyonacea</taxon>
        <taxon>Plexauridae</taxon>
        <taxon>Paramuricea</taxon>
    </lineage>
</organism>
<dbReference type="Proteomes" id="UP001152795">
    <property type="component" value="Unassembled WGS sequence"/>
</dbReference>
<evidence type="ECO:0000313" key="2">
    <source>
        <dbReference type="Proteomes" id="UP001152795"/>
    </source>
</evidence>
<reference evidence="1" key="1">
    <citation type="submission" date="2020-04" db="EMBL/GenBank/DDBJ databases">
        <authorList>
            <person name="Alioto T."/>
            <person name="Alioto T."/>
            <person name="Gomez Garrido J."/>
        </authorList>
    </citation>
    <scope>NUCLEOTIDE SEQUENCE</scope>
    <source>
        <strain evidence="1">A484AB</strain>
    </source>
</reference>
<dbReference type="InterPro" id="IPR036397">
    <property type="entry name" value="RNaseH_sf"/>
</dbReference>
<dbReference type="AlphaFoldDB" id="A0A6S7LV30"/>
<evidence type="ECO:0000313" key="1">
    <source>
        <dbReference type="EMBL" id="CAB4044869.1"/>
    </source>
</evidence>
<sequence>MRNLNKAIRIAERENVDYQDWITGMLEAYRATPHSSTSKSPYELMFGRKMNLSIFPI</sequence>
<name>A0A6S7LV30_PARCT</name>
<dbReference type="OrthoDB" id="10058156at2759"/>
<dbReference type="Gene3D" id="3.30.420.10">
    <property type="entry name" value="Ribonuclease H-like superfamily/Ribonuclease H"/>
    <property type="match status" value="1"/>
</dbReference>
<gene>
    <name evidence="1" type="ORF">PACLA_8A081348</name>
</gene>
<dbReference type="EMBL" id="CACRXK020036629">
    <property type="protein sequence ID" value="CAB4044869.1"/>
    <property type="molecule type" value="Genomic_DNA"/>
</dbReference>
<proteinExistence type="predicted"/>
<comment type="caution">
    <text evidence="1">The sequence shown here is derived from an EMBL/GenBank/DDBJ whole genome shotgun (WGS) entry which is preliminary data.</text>
</comment>
<feature type="non-terminal residue" evidence="1">
    <location>
        <position position="57"/>
    </location>
</feature>
<keyword evidence="2" id="KW-1185">Reference proteome</keyword>
<accession>A0A6S7LV30</accession>
<protein>
    <submittedName>
        <fullName evidence="1">Transposon Tf2-6 poly</fullName>
    </submittedName>
</protein>
<dbReference type="GO" id="GO:0003676">
    <property type="term" value="F:nucleic acid binding"/>
    <property type="evidence" value="ECO:0007669"/>
    <property type="project" value="InterPro"/>
</dbReference>